<sequence length="146" mass="15614">MGLEGVFIISCLAGNFNLCVPSDMNEDFPGRPLQCMPPGLPPAIVRIQNCGGDKYELVSTRFPDHVIASLNGSVPKLLHLVTKQHPGLCTQWAIDPAGSDIYNIRAASGSGDECWTLNGGPGGETELKPADGGDTQKWRLIPVQED</sequence>
<dbReference type="Gene3D" id="2.80.10.50">
    <property type="match status" value="1"/>
</dbReference>
<dbReference type="Proteomes" id="UP000663826">
    <property type="component" value="Unassembled WGS sequence"/>
</dbReference>
<accession>A0A8H3GH13</accession>
<evidence type="ECO:0000313" key="2">
    <source>
        <dbReference type="Proteomes" id="UP000663826"/>
    </source>
</evidence>
<reference evidence="1" key="1">
    <citation type="submission" date="2021-01" db="EMBL/GenBank/DDBJ databases">
        <authorList>
            <person name="Kaushik A."/>
        </authorList>
    </citation>
    <scope>NUCLEOTIDE SEQUENCE</scope>
    <source>
        <strain evidence="1">AG1-1B</strain>
    </source>
</reference>
<comment type="caution">
    <text evidence="1">The sequence shown here is derived from an EMBL/GenBank/DDBJ whole genome shotgun (WGS) entry which is preliminary data.</text>
</comment>
<gene>
    <name evidence="1" type="ORF">RDB_LOCUS78088</name>
</gene>
<dbReference type="EMBL" id="CAJMWQ010001422">
    <property type="protein sequence ID" value="CAE6449982.1"/>
    <property type="molecule type" value="Genomic_DNA"/>
</dbReference>
<protein>
    <submittedName>
        <fullName evidence="1">Uncharacterized protein</fullName>
    </submittedName>
</protein>
<dbReference type="AlphaFoldDB" id="A0A8H3GH13"/>
<proteinExistence type="predicted"/>
<organism evidence="1 2">
    <name type="scientific">Rhizoctonia solani</name>
    <dbReference type="NCBI Taxonomy" id="456999"/>
    <lineage>
        <taxon>Eukaryota</taxon>
        <taxon>Fungi</taxon>
        <taxon>Dikarya</taxon>
        <taxon>Basidiomycota</taxon>
        <taxon>Agaricomycotina</taxon>
        <taxon>Agaricomycetes</taxon>
        <taxon>Cantharellales</taxon>
        <taxon>Ceratobasidiaceae</taxon>
        <taxon>Rhizoctonia</taxon>
    </lineage>
</organism>
<dbReference type="SUPFAM" id="SSF50370">
    <property type="entry name" value="Ricin B-like lectins"/>
    <property type="match status" value="1"/>
</dbReference>
<name>A0A8H3GH13_9AGAM</name>
<dbReference type="InterPro" id="IPR035992">
    <property type="entry name" value="Ricin_B-like_lectins"/>
</dbReference>
<evidence type="ECO:0000313" key="1">
    <source>
        <dbReference type="EMBL" id="CAE6449982.1"/>
    </source>
</evidence>